<accession>A0A9X2HWB2</accession>
<dbReference type="Pfam" id="PF03466">
    <property type="entry name" value="LysR_substrate"/>
    <property type="match status" value="1"/>
</dbReference>
<dbReference type="SUPFAM" id="SSF53850">
    <property type="entry name" value="Periplasmic binding protein-like II"/>
    <property type="match status" value="1"/>
</dbReference>
<evidence type="ECO:0000313" key="6">
    <source>
        <dbReference type="EMBL" id="MCP8898864.1"/>
    </source>
</evidence>
<protein>
    <submittedName>
        <fullName evidence="6">LysR family transcriptional regulator</fullName>
    </submittedName>
</protein>
<evidence type="ECO:0000256" key="3">
    <source>
        <dbReference type="ARBA" id="ARBA00023125"/>
    </source>
</evidence>
<dbReference type="EMBL" id="JAMFTH010000001">
    <property type="protein sequence ID" value="MCP8898864.1"/>
    <property type="molecule type" value="Genomic_DNA"/>
</dbReference>
<evidence type="ECO:0000259" key="5">
    <source>
        <dbReference type="PROSITE" id="PS50931"/>
    </source>
</evidence>
<dbReference type="SUPFAM" id="SSF46785">
    <property type="entry name" value="Winged helix' DNA-binding domain"/>
    <property type="match status" value="1"/>
</dbReference>
<keyword evidence="2" id="KW-0805">Transcription regulation</keyword>
<proteinExistence type="inferred from homology"/>
<dbReference type="Gene3D" id="1.10.10.10">
    <property type="entry name" value="Winged helix-like DNA-binding domain superfamily/Winged helix DNA-binding domain"/>
    <property type="match status" value="1"/>
</dbReference>
<evidence type="ECO:0000313" key="7">
    <source>
        <dbReference type="Proteomes" id="UP001139319"/>
    </source>
</evidence>
<dbReference type="GO" id="GO:0003700">
    <property type="term" value="F:DNA-binding transcription factor activity"/>
    <property type="evidence" value="ECO:0007669"/>
    <property type="project" value="InterPro"/>
</dbReference>
<dbReference type="PRINTS" id="PR00039">
    <property type="entry name" value="HTHLYSR"/>
</dbReference>
<dbReference type="InterPro" id="IPR005119">
    <property type="entry name" value="LysR_subst-bd"/>
</dbReference>
<reference evidence="6" key="2">
    <citation type="submission" date="2023-01" db="EMBL/GenBank/DDBJ databases">
        <title>Gilvimarinus xylanilyticus HB14 isolated from Caulerpa lentillifera aquaculture base in Hainan, China.</title>
        <authorList>
            <person name="Zhang Y.-J."/>
        </authorList>
    </citation>
    <scope>NUCLEOTIDE SEQUENCE</scope>
    <source>
        <strain evidence="6">HB14</strain>
    </source>
</reference>
<dbReference type="PANTHER" id="PTHR30126">
    <property type="entry name" value="HTH-TYPE TRANSCRIPTIONAL REGULATOR"/>
    <property type="match status" value="1"/>
</dbReference>
<dbReference type="CDD" id="cd05466">
    <property type="entry name" value="PBP2_LTTR_substrate"/>
    <property type="match status" value="1"/>
</dbReference>
<comment type="caution">
    <text evidence="6">The sequence shown here is derived from an EMBL/GenBank/DDBJ whole genome shotgun (WGS) entry which is preliminary data.</text>
</comment>
<dbReference type="InterPro" id="IPR036390">
    <property type="entry name" value="WH_DNA-bd_sf"/>
</dbReference>
<dbReference type="Gene3D" id="3.40.190.290">
    <property type="match status" value="1"/>
</dbReference>
<dbReference type="InterPro" id="IPR000847">
    <property type="entry name" value="LysR_HTH_N"/>
</dbReference>
<dbReference type="Pfam" id="PF00126">
    <property type="entry name" value="HTH_1"/>
    <property type="match status" value="1"/>
</dbReference>
<keyword evidence="4" id="KW-0804">Transcription</keyword>
<keyword evidence="7" id="KW-1185">Reference proteome</keyword>
<dbReference type="AlphaFoldDB" id="A0A9X2HWB2"/>
<feature type="domain" description="HTH lysR-type" evidence="5">
    <location>
        <begin position="1"/>
        <end position="58"/>
    </location>
</feature>
<dbReference type="InterPro" id="IPR036388">
    <property type="entry name" value="WH-like_DNA-bd_sf"/>
</dbReference>
<sequence>MDSQQLLTFIAVAESGSFSAASARLHLTQPAISKRIAALEQNVGEQLFDRVGKQIQLSQAGKVLLPHARTIAQNLQAAERALADLTGTVGGTLSIATSHHIGLHRLPPVLSDFSREHPDVVLDLHFLDSEKAMQAVLQGEFDLGVITLPDTLPRQIDSAPIWHDDLCFAVAENHPLAGRRVQLASLTEFQAILPDSSTYTTQRVQQLFDRSRLPLKIHMVTNHLDTIKMMVSIGLGWGVLPRQMLDPDLREVFTQVKPMHRELGAVTHRDRSLSNAGRIFLQLLKSHSQHQRR</sequence>
<keyword evidence="3" id="KW-0238">DNA-binding</keyword>
<dbReference type="PROSITE" id="PS50931">
    <property type="entry name" value="HTH_LYSR"/>
    <property type="match status" value="1"/>
</dbReference>
<name>A0A9X2HWB2_9GAMM</name>
<reference evidence="6" key="1">
    <citation type="submission" date="2022-05" db="EMBL/GenBank/DDBJ databases">
        <authorList>
            <person name="Sun H.-N."/>
        </authorList>
    </citation>
    <scope>NUCLEOTIDE SEQUENCE</scope>
    <source>
        <strain evidence="6">HB14</strain>
    </source>
</reference>
<dbReference type="GO" id="GO:0000976">
    <property type="term" value="F:transcription cis-regulatory region binding"/>
    <property type="evidence" value="ECO:0007669"/>
    <property type="project" value="TreeGrafter"/>
</dbReference>
<gene>
    <name evidence="6" type="ORF">M6D89_06070</name>
</gene>
<dbReference type="FunFam" id="1.10.10.10:FF:000001">
    <property type="entry name" value="LysR family transcriptional regulator"/>
    <property type="match status" value="1"/>
</dbReference>
<evidence type="ECO:0000256" key="2">
    <source>
        <dbReference type="ARBA" id="ARBA00023015"/>
    </source>
</evidence>
<evidence type="ECO:0000256" key="1">
    <source>
        <dbReference type="ARBA" id="ARBA00009437"/>
    </source>
</evidence>
<dbReference type="Proteomes" id="UP001139319">
    <property type="component" value="Unassembled WGS sequence"/>
</dbReference>
<evidence type="ECO:0000256" key="4">
    <source>
        <dbReference type="ARBA" id="ARBA00023163"/>
    </source>
</evidence>
<comment type="similarity">
    <text evidence="1">Belongs to the LysR transcriptional regulatory family.</text>
</comment>
<dbReference type="RefSeq" id="WP_253967131.1">
    <property type="nucleotide sequence ID" value="NZ_JAMFTH010000001.1"/>
</dbReference>
<organism evidence="6 7">
    <name type="scientific">Gilvimarinus xylanilyticus</name>
    <dbReference type="NCBI Taxonomy" id="2944139"/>
    <lineage>
        <taxon>Bacteria</taxon>
        <taxon>Pseudomonadati</taxon>
        <taxon>Pseudomonadota</taxon>
        <taxon>Gammaproteobacteria</taxon>
        <taxon>Cellvibrionales</taxon>
        <taxon>Cellvibrionaceae</taxon>
        <taxon>Gilvimarinus</taxon>
    </lineage>
</organism>
<dbReference type="PANTHER" id="PTHR30126:SF81">
    <property type="entry name" value="HTH-TYPE TRANSCRIPTIONAL REGULATOR ILVY"/>
    <property type="match status" value="1"/>
</dbReference>